<gene>
    <name evidence="3" type="ORF">F3Y22_tig00110467pilonHSYRG00034</name>
</gene>
<sequence length="379" mass="42783">MNFLLWKQQVLLNVRSYRLERLLIGAMKPPPKLVADEDGSNKAYEYFVAQDSALAPWLLSTISTHLLSQFVGAEIVSAVWSTVFPTRSSTTVMNLHFSLVSRVASMLKGMLRKYQPFMAVITTVLVSIMAKTRVETDVKRPKEAETTVKSPTTESDPKQKEAIEDNVQKKLKYLDFVQVASVYAVVCVSCVYEYAKQNSGRLKPGVQTVEETVKTVVGPVYDKFHDLPFKLLEFVDRKVDQSLNELERHVPSLVKQASCQARTMASEVQRVGVLDAAKMITRNVYSKCEPTAKEMYDKYEPVAEGYAVSAWRSLNRLPFFPQVSHVVVPTAAYWLEKYNQVVRYSGERGYAVASYLPLISTERIAKAFGEGHGETVRRQ</sequence>
<dbReference type="InterPro" id="IPR008802">
    <property type="entry name" value="REF"/>
</dbReference>
<dbReference type="PANTHER" id="PTHR33732">
    <property type="entry name" value="REF/SRPP-LIKE PROTEIN OS05G0151300/LOC_OS05G05940"/>
    <property type="match status" value="1"/>
</dbReference>
<comment type="similarity">
    <text evidence="1">Belongs to the REF/SRPP family.</text>
</comment>
<organism evidence="3 4">
    <name type="scientific">Hibiscus syriacus</name>
    <name type="common">Rose of Sharon</name>
    <dbReference type="NCBI Taxonomy" id="106335"/>
    <lineage>
        <taxon>Eukaryota</taxon>
        <taxon>Viridiplantae</taxon>
        <taxon>Streptophyta</taxon>
        <taxon>Embryophyta</taxon>
        <taxon>Tracheophyta</taxon>
        <taxon>Spermatophyta</taxon>
        <taxon>Magnoliopsida</taxon>
        <taxon>eudicotyledons</taxon>
        <taxon>Gunneridae</taxon>
        <taxon>Pentapetalae</taxon>
        <taxon>rosids</taxon>
        <taxon>malvids</taxon>
        <taxon>Malvales</taxon>
        <taxon>Malvaceae</taxon>
        <taxon>Malvoideae</taxon>
        <taxon>Hibiscus</taxon>
    </lineage>
</organism>
<evidence type="ECO:0000313" key="4">
    <source>
        <dbReference type="Proteomes" id="UP000436088"/>
    </source>
</evidence>
<protein>
    <submittedName>
        <fullName evidence="3">Stress-related protein</fullName>
    </submittedName>
</protein>
<feature type="region of interest" description="Disordered" evidence="2">
    <location>
        <begin position="139"/>
        <end position="161"/>
    </location>
</feature>
<proteinExistence type="inferred from homology"/>
<accession>A0A6A3AJV8</accession>
<name>A0A6A3AJV8_HIBSY</name>
<comment type="caution">
    <text evidence="3">The sequence shown here is derived from an EMBL/GenBank/DDBJ whole genome shotgun (WGS) entry which is preliminary data.</text>
</comment>
<reference evidence="3" key="1">
    <citation type="submission" date="2019-09" db="EMBL/GenBank/DDBJ databases">
        <title>Draft genome information of white flower Hibiscus syriacus.</title>
        <authorList>
            <person name="Kim Y.-M."/>
        </authorList>
    </citation>
    <scope>NUCLEOTIDE SEQUENCE [LARGE SCALE GENOMIC DNA]</scope>
    <source>
        <strain evidence="3">YM2019G1</strain>
    </source>
</reference>
<dbReference type="PANTHER" id="PTHR33732:SF3">
    <property type="entry name" value="OS07G0671800 PROTEIN"/>
    <property type="match status" value="1"/>
</dbReference>
<evidence type="ECO:0000313" key="3">
    <source>
        <dbReference type="EMBL" id="KAE8703545.1"/>
    </source>
</evidence>
<dbReference type="Pfam" id="PF05755">
    <property type="entry name" value="REF"/>
    <property type="match status" value="1"/>
</dbReference>
<dbReference type="AlphaFoldDB" id="A0A6A3AJV8"/>
<keyword evidence="4" id="KW-1185">Reference proteome</keyword>
<dbReference type="Proteomes" id="UP000436088">
    <property type="component" value="Unassembled WGS sequence"/>
</dbReference>
<evidence type="ECO:0000256" key="2">
    <source>
        <dbReference type="SAM" id="MobiDB-lite"/>
    </source>
</evidence>
<dbReference type="EMBL" id="VEPZ02000998">
    <property type="protein sequence ID" value="KAE8703545.1"/>
    <property type="molecule type" value="Genomic_DNA"/>
</dbReference>
<evidence type="ECO:0000256" key="1">
    <source>
        <dbReference type="ARBA" id="ARBA00009737"/>
    </source>
</evidence>